<keyword evidence="3" id="KW-1185">Reference proteome</keyword>
<dbReference type="EMBL" id="JABFAE010000006">
    <property type="protein sequence ID" value="MBA0830370.1"/>
    <property type="molecule type" value="Genomic_DNA"/>
</dbReference>
<dbReference type="PANTHER" id="PTHR34952:SF2">
    <property type="entry name" value="OS05G0113500 PROTEIN"/>
    <property type="match status" value="1"/>
</dbReference>
<feature type="non-terminal residue" evidence="2">
    <location>
        <position position="306"/>
    </location>
</feature>
<feature type="compositionally biased region" description="Basic residues" evidence="1">
    <location>
        <begin position="205"/>
        <end position="227"/>
    </location>
</feature>
<feature type="compositionally biased region" description="Basic and acidic residues" evidence="1">
    <location>
        <begin position="254"/>
        <end position="263"/>
    </location>
</feature>
<proteinExistence type="predicted"/>
<reference evidence="2 3" key="1">
    <citation type="journal article" date="2019" name="Genome Biol. Evol.">
        <title>Insights into the evolution of the New World diploid cottons (Gossypium, subgenus Houzingenia) based on genome sequencing.</title>
        <authorList>
            <person name="Grover C.E."/>
            <person name="Arick M.A. 2nd"/>
            <person name="Thrash A."/>
            <person name="Conover J.L."/>
            <person name="Sanders W.S."/>
            <person name="Peterson D.G."/>
            <person name="Frelichowski J.E."/>
            <person name="Scheffler J.A."/>
            <person name="Scheffler B.E."/>
            <person name="Wendel J.F."/>
        </authorList>
    </citation>
    <scope>NUCLEOTIDE SEQUENCE [LARGE SCALE GENOMIC DNA]</scope>
    <source>
        <strain evidence="2">6</strain>
        <tissue evidence="2">Leaf</tissue>
    </source>
</reference>
<protein>
    <submittedName>
        <fullName evidence="2">Uncharacterized protein</fullName>
    </submittedName>
</protein>
<evidence type="ECO:0000256" key="1">
    <source>
        <dbReference type="SAM" id="MobiDB-lite"/>
    </source>
</evidence>
<gene>
    <name evidence="2" type="ORF">Goarm_014907</name>
</gene>
<comment type="caution">
    <text evidence="2">The sequence shown here is derived from an EMBL/GenBank/DDBJ whole genome shotgun (WGS) entry which is preliminary data.</text>
</comment>
<dbReference type="Proteomes" id="UP000593575">
    <property type="component" value="Unassembled WGS sequence"/>
</dbReference>
<organism evidence="2 3">
    <name type="scientific">Gossypium armourianum</name>
    <dbReference type="NCBI Taxonomy" id="34283"/>
    <lineage>
        <taxon>Eukaryota</taxon>
        <taxon>Viridiplantae</taxon>
        <taxon>Streptophyta</taxon>
        <taxon>Embryophyta</taxon>
        <taxon>Tracheophyta</taxon>
        <taxon>Spermatophyta</taxon>
        <taxon>Magnoliopsida</taxon>
        <taxon>eudicotyledons</taxon>
        <taxon>Gunneridae</taxon>
        <taxon>Pentapetalae</taxon>
        <taxon>rosids</taxon>
        <taxon>malvids</taxon>
        <taxon>Malvales</taxon>
        <taxon>Malvaceae</taxon>
        <taxon>Malvoideae</taxon>
        <taxon>Gossypium</taxon>
    </lineage>
</organism>
<accession>A0A7J9J7K6</accession>
<sequence>SRPFLLRLLPCDTKESSLLRKKEKTLEIWFDLELGLLFSEVLRSCIDFTYRSFLKKVEMDILGSGEVENLSDIKHATVRTCFNDVNESNDTNTSKVEELLEQRQKSKPPSKCLAKSASFPSAVSTPDDDDDDDDEIVTAMQRMFSEDSVQSLSTYSRSISLPTPLKLVSALKGSREKQGLPPKKLTVKWAPDVYDPPPTSVLHTVRSKNQQKSKKKNDKKKNGKKGQKGNNSGRGSGGGKDNKQIRRGGGSSDRCYKPPPEVHQDRLANSCVSLEGFNVGSPDPYCGSSFLKKSPTRMHYSVAEAL</sequence>
<feature type="region of interest" description="Disordered" evidence="1">
    <location>
        <begin position="101"/>
        <end position="133"/>
    </location>
</feature>
<dbReference type="PANTHER" id="PTHR34952">
    <property type="entry name" value="OS05G0113500 PROTEIN"/>
    <property type="match status" value="1"/>
</dbReference>
<feature type="region of interest" description="Disordered" evidence="1">
    <location>
        <begin position="173"/>
        <end position="263"/>
    </location>
</feature>
<dbReference type="AlphaFoldDB" id="A0A7J9J7K6"/>
<evidence type="ECO:0000313" key="2">
    <source>
        <dbReference type="EMBL" id="MBA0830370.1"/>
    </source>
</evidence>
<name>A0A7J9J7K6_9ROSI</name>
<evidence type="ECO:0000313" key="3">
    <source>
        <dbReference type="Proteomes" id="UP000593575"/>
    </source>
</evidence>